<name>A0A0S2K1C0_9GAMM</name>
<gene>
    <name evidence="1" type="ORF">PP2015_1598</name>
</gene>
<dbReference type="PATRIC" id="fig|161398.10.peg.1623"/>
<keyword evidence="2" id="KW-1185">Reference proteome</keyword>
<organism evidence="1 2">
    <name type="scientific">Pseudoalteromonas phenolica</name>
    <dbReference type="NCBI Taxonomy" id="161398"/>
    <lineage>
        <taxon>Bacteria</taxon>
        <taxon>Pseudomonadati</taxon>
        <taxon>Pseudomonadota</taxon>
        <taxon>Gammaproteobacteria</taxon>
        <taxon>Alteromonadales</taxon>
        <taxon>Pseudoalteromonadaceae</taxon>
        <taxon>Pseudoalteromonas</taxon>
    </lineage>
</organism>
<evidence type="ECO:0000313" key="1">
    <source>
        <dbReference type="EMBL" id="ALO42102.1"/>
    </source>
</evidence>
<sequence>MKYALVFLFGLFSVELYGAPLKVNIASDYVPNPDSSADMVTRLLIDISKRLYPQLQIDFMPASRIREWRTLSMYPNTCLYNKVKNSKRETLAYFSARPLTAFPANRLVLRDKKGFSADVALNDLLETDFKIAITKGRSYGKNIDDFIKAHPNLFVVSEGEESAKRLRKMLMQGRFDGMIEYTSVIINEYAEVLGESKISFHRIIDQAPSVFGYIACAKTPQGKQAINLFNKKMAEFEVQNLIIEAHRDLFSPHERDFISDSLKIAFSIQP</sequence>
<dbReference type="OrthoDB" id="9777553at2"/>
<accession>A0A0S2K1C0</accession>
<dbReference type="RefSeq" id="WP_058029785.1">
    <property type="nucleotide sequence ID" value="NZ_CP013187.1"/>
</dbReference>
<dbReference type="STRING" id="161398.PP2015_1598"/>
<protein>
    <recommendedName>
        <fullName evidence="3">ABC transporter substrate-binding protein</fullName>
    </recommendedName>
</protein>
<reference evidence="1 2" key="1">
    <citation type="submission" date="2015-11" db="EMBL/GenBank/DDBJ databases">
        <authorList>
            <person name="Zhang Y."/>
            <person name="Guo Z."/>
        </authorList>
    </citation>
    <scope>NUCLEOTIDE SEQUENCE [LARGE SCALE GENOMIC DNA]</scope>
    <source>
        <strain evidence="1 2">KCTC 12086</strain>
    </source>
</reference>
<dbReference type="KEGG" id="pphe:PP2015_1598"/>
<dbReference type="AlphaFoldDB" id="A0A0S2K1C0"/>
<proteinExistence type="predicted"/>
<evidence type="ECO:0000313" key="2">
    <source>
        <dbReference type="Proteomes" id="UP000061457"/>
    </source>
</evidence>
<dbReference type="SUPFAM" id="SSF53850">
    <property type="entry name" value="Periplasmic binding protein-like II"/>
    <property type="match status" value="1"/>
</dbReference>
<dbReference type="Proteomes" id="UP000061457">
    <property type="component" value="Chromosome I"/>
</dbReference>
<dbReference type="EMBL" id="CP013187">
    <property type="protein sequence ID" value="ALO42102.1"/>
    <property type="molecule type" value="Genomic_DNA"/>
</dbReference>
<evidence type="ECO:0008006" key="3">
    <source>
        <dbReference type="Google" id="ProtNLM"/>
    </source>
</evidence>